<dbReference type="NCBIfam" id="NF004612">
    <property type="entry name" value="PRK05943.1"/>
    <property type="match status" value="1"/>
</dbReference>
<comment type="similarity">
    <text evidence="5">Belongs to the bacterial ribosomal protein bL25 family. CTC subfamily.</text>
</comment>
<dbReference type="GO" id="GO:0008097">
    <property type="term" value="F:5S rRNA binding"/>
    <property type="evidence" value="ECO:0007669"/>
    <property type="project" value="InterPro"/>
</dbReference>
<dbReference type="NCBIfam" id="TIGR00731">
    <property type="entry name" value="bL25_bact_ctc"/>
    <property type="match status" value="1"/>
</dbReference>
<name>A0AAE3G0B2_9GAMM</name>
<evidence type="ECO:0000259" key="8">
    <source>
        <dbReference type="Pfam" id="PF14693"/>
    </source>
</evidence>
<dbReference type="HAMAP" id="MF_01336">
    <property type="entry name" value="Ribosomal_bL25"/>
    <property type="match status" value="1"/>
</dbReference>
<keyword evidence="4 5" id="KW-0687">Ribonucleoprotein</keyword>
<dbReference type="GO" id="GO:0003735">
    <property type="term" value="F:structural constituent of ribosome"/>
    <property type="evidence" value="ECO:0007669"/>
    <property type="project" value="InterPro"/>
</dbReference>
<dbReference type="Pfam" id="PF14693">
    <property type="entry name" value="Ribosomal_TL5_C"/>
    <property type="match status" value="1"/>
</dbReference>
<evidence type="ECO:0000256" key="3">
    <source>
        <dbReference type="ARBA" id="ARBA00022980"/>
    </source>
</evidence>
<feature type="compositionally biased region" description="Acidic residues" evidence="6">
    <location>
        <begin position="214"/>
        <end position="228"/>
    </location>
</feature>
<gene>
    <name evidence="5" type="primary">rplY</name>
    <name evidence="5" type="synonym">ctc</name>
    <name evidence="9" type="ORF">J2T57_000039</name>
</gene>
<comment type="function">
    <text evidence="5">This is one of the proteins that binds to the 5S RNA in the ribosome where it forms part of the central protuberance.</text>
</comment>
<evidence type="ECO:0000256" key="1">
    <source>
        <dbReference type="ARBA" id="ARBA00022730"/>
    </source>
</evidence>
<dbReference type="NCBIfam" id="NF004130">
    <property type="entry name" value="PRK05618.1-5"/>
    <property type="match status" value="1"/>
</dbReference>
<dbReference type="Gene3D" id="2.40.240.10">
    <property type="entry name" value="Ribosomal Protein L25, Chain P"/>
    <property type="match status" value="1"/>
</dbReference>
<evidence type="ECO:0000256" key="2">
    <source>
        <dbReference type="ARBA" id="ARBA00022884"/>
    </source>
</evidence>
<dbReference type="HAMAP" id="MF_01334">
    <property type="entry name" value="Ribosomal_bL25_CTC"/>
    <property type="match status" value="1"/>
</dbReference>
<dbReference type="InterPro" id="IPR001021">
    <property type="entry name" value="Ribosomal_bL25_long"/>
</dbReference>
<dbReference type="GO" id="GO:0006412">
    <property type="term" value="P:translation"/>
    <property type="evidence" value="ECO:0007669"/>
    <property type="project" value="UniProtKB-UniRule"/>
</dbReference>
<evidence type="ECO:0000256" key="4">
    <source>
        <dbReference type="ARBA" id="ARBA00023274"/>
    </source>
</evidence>
<evidence type="ECO:0000313" key="10">
    <source>
        <dbReference type="Proteomes" id="UP001205843"/>
    </source>
</evidence>
<feature type="domain" description="Large ribosomal subunit protein bL25 L25" evidence="7">
    <location>
        <begin position="7"/>
        <end position="95"/>
    </location>
</feature>
<comment type="caution">
    <text evidence="9">The sequence shown here is derived from an EMBL/GenBank/DDBJ whole genome shotgun (WGS) entry which is preliminary data.</text>
</comment>
<protein>
    <recommendedName>
        <fullName evidence="5">Large ribosomal subunit protein bL25</fullName>
    </recommendedName>
    <alternativeName>
        <fullName evidence="5">General stress protein CTC</fullName>
    </alternativeName>
</protein>
<comment type="subunit">
    <text evidence="5">Part of the 50S ribosomal subunit; part of the 5S rRNA/L5/L18/L25 subcomplex. Contacts the 5S rRNA. Binds to the 5S rRNA independently of L5 and L18.</text>
</comment>
<dbReference type="InterPro" id="IPR020930">
    <property type="entry name" value="Ribosomal_uL5_bac-type"/>
</dbReference>
<keyword evidence="2 5" id="KW-0694">RNA-binding</keyword>
<sequence length="236" mass="25956">MAVELKLPAEKRSDTGKGASRRLRREKLVPGIVYGAGKDAEMIQVSAFELARMMETESFYSQVIDLTVKGKKAQGVVVKDLQRHPFKDRVLHVDFLRVKAGEKLHMHVPLHFLNDETCKGVKAGGVVHKDSIEVSIIALPKDLPEYIEVDLADLEIGDSLHLSDLKMPPNVELEAFAHGDDTHDADQPVVSIVQPRVSKLDEAAEEAEAAVAEEQAEESAEEEASGDEEEKKEGGE</sequence>
<proteinExistence type="inferred from homology"/>
<dbReference type="InterPro" id="IPR020057">
    <property type="entry name" value="Ribosomal_bL25_b-dom"/>
</dbReference>
<dbReference type="InterPro" id="IPR020056">
    <property type="entry name" value="Rbsml_bL25/Gln-tRNA_synth_N"/>
</dbReference>
<keyword evidence="10" id="KW-1185">Reference proteome</keyword>
<organism evidence="9 10">
    <name type="scientific">Natronocella acetinitrilica</name>
    <dbReference type="NCBI Taxonomy" id="414046"/>
    <lineage>
        <taxon>Bacteria</taxon>
        <taxon>Pseudomonadati</taxon>
        <taxon>Pseudomonadota</taxon>
        <taxon>Gammaproteobacteria</taxon>
        <taxon>Chromatiales</taxon>
        <taxon>Ectothiorhodospiraceae</taxon>
        <taxon>Natronocella</taxon>
    </lineage>
</organism>
<dbReference type="AlphaFoldDB" id="A0AAE3G0B2"/>
<keyword evidence="3 5" id="KW-0689">Ribosomal protein</keyword>
<dbReference type="InterPro" id="IPR029751">
    <property type="entry name" value="Ribosomal_L25_dom"/>
</dbReference>
<dbReference type="CDD" id="cd00495">
    <property type="entry name" value="Ribosomal_L25_TL5_CTC"/>
    <property type="match status" value="1"/>
</dbReference>
<reference evidence="9" key="1">
    <citation type="submission" date="2022-03" db="EMBL/GenBank/DDBJ databases">
        <title>Genomic Encyclopedia of Type Strains, Phase III (KMG-III): the genomes of soil and plant-associated and newly described type strains.</title>
        <authorList>
            <person name="Whitman W."/>
        </authorList>
    </citation>
    <scope>NUCLEOTIDE SEQUENCE</scope>
    <source>
        <strain evidence="9">ANL 6-2</strain>
    </source>
</reference>
<evidence type="ECO:0000259" key="7">
    <source>
        <dbReference type="Pfam" id="PF01386"/>
    </source>
</evidence>
<accession>A0AAE3G0B2</accession>
<dbReference type="EMBL" id="JALJXV010000001">
    <property type="protein sequence ID" value="MCP1672947.1"/>
    <property type="molecule type" value="Genomic_DNA"/>
</dbReference>
<dbReference type="Proteomes" id="UP001205843">
    <property type="component" value="Unassembled WGS sequence"/>
</dbReference>
<dbReference type="Gene3D" id="2.170.120.20">
    <property type="entry name" value="Ribosomal protein L25, beta domain"/>
    <property type="match status" value="1"/>
</dbReference>
<keyword evidence="1 5" id="KW-0699">rRNA-binding</keyword>
<dbReference type="Pfam" id="PF01386">
    <property type="entry name" value="Ribosomal_L25p"/>
    <property type="match status" value="1"/>
</dbReference>
<dbReference type="PANTHER" id="PTHR33284">
    <property type="entry name" value="RIBOSOMAL PROTEIN L25/GLN-TRNA SYNTHETASE, ANTI-CODON-BINDING DOMAIN-CONTAINING PROTEIN"/>
    <property type="match status" value="1"/>
</dbReference>
<dbReference type="NCBIfam" id="NF004128">
    <property type="entry name" value="PRK05618.1-2"/>
    <property type="match status" value="1"/>
</dbReference>
<feature type="domain" description="Large ribosomal subunit protein bL25 beta" evidence="8">
    <location>
        <begin position="103"/>
        <end position="196"/>
    </location>
</feature>
<dbReference type="RefSeq" id="WP_253472497.1">
    <property type="nucleotide sequence ID" value="NZ_JALJXV010000001.1"/>
</dbReference>
<evidence type="ECO:0000256" key="6">
    <source>
        <dbReference type="SAM" id="MobiDB-lite"/>
    </source>
</evidence>
<dbReference type="InterPro" id="IPR011035">
    <property type="entry name" value="Ribosomal_bL25/Gln-tRNA_synth"/>
</dbReference>
<dbReference type="InterPro" id="IPR037121">
    <property type="entry name" value="Ribosomal_bL25_C"/>
</dbReference>
<feature type="region of interest" description="Disordered" evidence="6">
    <location>
        <begin position="201"/>
        <end position="236"/>
    </location>
</feature>
<evidence type="ECO:0000313" key="9">
    <source>
        <dbReference type="EMBL" id="MCP1672947.1"/>
    </source>
</evidence>
<dbReference type="InterPro" id="IPR020055">
    <property type="entry name" value="Ribosomal_bL25_short"/>
</dbReference>
<dbReference type="SUPFAM" id="SSF50715">
    <property type="entry name" value="Ribosomal protein L25-like"/>
    <property type="match status" value="1"/>
</dbReference>
<evidence type="ECO:0000256" key="5">
    <source>
        <dbReference type="HAMAP-Rule" id="MF_01334"/>
    </source>
</evidence>
<dbReference type="GO" id="GO:0022625">
    <property type="term" value="C:cytosolic large ribosomal subunit"/>
    <property type="evidence" value="ECO:0007669"/>
    <property type="project" value="TreeGrafter"/>
</dbReference>
<dbReference type="PANTHER" id="PTHR33284:SF1">
    <property type="entry name" value="RIBOSOMAL PROTEIN L25_GLN-TRNA SYNTHETASE, ANTI-CODON-BINDING DOMAIN-CONTAINING PROTEIN"/>
    <property type="match status" value="1"/>
</dbReference>